<dbReference type="AlphaFoldDB" id="A0A8H7WF18"/>
<evidence type="ECO:0000256" key="2">
    <source>
        <dbReference type="SAM" id="MobiDB-lite"/>
    </source>
</evidence>
<dbReference type="Proteomes" id="UP000664132">
    <property type="component" value="Unassembled WGS sequence"/>
</dbReference>
<organism evidence="4 5">
    <name type="scientific">Cadophora malorum</name>
    <dbReference type="NCBI Taxonomy" id="108018"/>
    <lineage>
        <taxon>Eukaryota</taxon>
        <taxon>Fungi</taxon>
        <taxon>Dikarya</taxon>
        <taxon>Ascomycota</taxon>
        <taxon>Pezizomycotina</taxon>
        <taxon>Leotiomycetes</taxon>
        <taxon>Helotiales</taxon>
        <taxon>Ploettnerulaceae</taxon>
        <taxon>Cadophora</taxon>
    </lineage>
</organism>
<dbReference type="EMBL" id="JAFJYH010000031">
    <property type="protein sequence ID" value="KAG4423645.1"/>
    <property type="molecule type" value="Genomic_DNA"/>
</dbReference>
<keyword evidence="5" id="KW-1185">Reference proteome</keyword>
<protein>
    <recommendedName>
        <fullName evidence="3">Amidase domain-containing protein</fullName>
    </recommendedName>
</protein>
<dbReference type="PANTHER" id="PTHR11895">
    <property type="entry name" value="TRANSAMIDASE"/>
    <property type="match status" value="1"/>
</dbReference>
<dbReference type="OrthoDB" id="421993at2759"/>
<reference evidence="4" key="1">
    <citation type="submission" date="2021-02" db="EMBL/GenBank/DDBJ databases">
        <title>Genome sequence Cadophora malorum strain M34.</title>
        <authorList>
            <person name="Stefanovic E."/>
            <person name="Vu D."/>
            <person name="Scully C."/>
            <person name="Dijksterhuis J."/>
            <person name="Roader J."/>
            <person name="Houbraken J."/>
        </authorList>
    </citation>
    <scope>NUCLEOTIDE SEQUENCE</scope>
    <source>
        <strain evidence="4">M34</strain>
    </source>
</reference>
<dbReference type="GO" id="GO:0003824">
    <property type="term" value="F:catalytic activity"/>
    <property type="evidence" value="ECO:0007669"/>
    <property type="project" value="InterPro"/>
</dbReference>
<dbReference type="Pfam" id="PF01425">
    <property type="entry name" value="Amidase"/>
    <property type="match status" value="1"/>
</dbReference>
<dbReference type="InterPro" id="IPR020556">
    <property type="entry name" value="Amidase_CS"/>
</dbReference>
<dbReference type="PANTHER" id="PTHR11895:SF67">
    <property type="entry name" value="AMIDASE DOMAIN-CONTAINING PROTEIN"/>
    <property type="match status" value="1"/>
</dbReference>
<accession>A0A8H7WF18</accession>
<feature type="domain" description="Amidase" evidence="3">
    <location>
        <begin position="170"/>
        <end position="580"/>
    </location>
</feature>
<evidence type="ECO:0000313" key="5">
    <source>
        <dbReference type="Proteomes" id="UP000664132"/>
    </source>
</evidence>
<evidence type="ECO:0000259" key="3">
    <source>
        <dbReference type="Pfam" id="PF01425"/>
    </source>
</evidence>
<dbReference type="PROSITE" id="PS00571">
    <property type="entry name" value="AMIDASES"/>
    <property type="match status" value="1"/>
</dbReference>
<dbReference type="InterPro" id="IPR036928">
    <property type="entry name" value="AS_sf"/>
</dbReference>
<dbReference type="InterPro" id="IPR023631">
    <property type="entry name" value="Amidase_dom"/>
</dbReference>
<evidence type="ECO:0000256" key="1">
    <source>
        <dbReference type="ARBA" id="ARBA00009199"/>
    </source>
</evidence>
<dbReference type="SUPFAM" id="SSF75304">
    <property type="entry name" value="Amidase signature (AS) enzymes"/>
    <property type="match status" value="1"/>
</dbReference>
<sequence>MASIGQENKKGFFNYPEARKGPDVPYKNDRKENPAVRGWFIYISALILENISLVRHKVWRNTGFGDLRKIRTYLEYFEPRYDPTVVPTSALRSPFESKDDLAVDPTATPSPKTLSSHGYYSVSDYTAMYLSGDLTPTAVAKALLPLILKDSSPPGQHSAGWFDSNAEMIMAAAEASTLRYQKKAPLGPLDGVPAAVKDEYDIEGYTTSLGSVNDYTGQAAPGETITAWCVRKMDEAGAINFGKLHMHEFGLDTSGNNPIKGTPPNPYNPDYYTGGSSSGCGYAVASGLIPIALGGDGGGSIRIPASFCSVFGLKPSHGRLSFKPCMNHSSTCTVNGPIASDITSLATFYQVLGAPDPSSIFPAPSLTILSPSLKKVKVLGIPEVWFARSTPAIQRLCRSLIDRLITAHDYTIVPITIPFLSEGQIAHAMTVLTDAATLLPVTHNLTSANRIMIALGTVTPATDYLLAQKLRQLLMQHLAYLWQQHPGMIILTPTTSCAGWKIGHKDDLKYGISDGNQTLKTMEYVWMANFLGLPGLTVPAGYVKPEGSKGEGEEADEETEGRVPVGLMAQGEWGAEEDLLRWGLDAERAGEERRRRPPIWTDVVERARDEMKRT</sequence>
<feature type="region of interest" description="Disordered" evidence="2">
    <location>
        <begin position="544"/>
        <end position="564"/>
    </location>
</feature>
<dbReference type="Gene3D" id="3.90.1300.10">
    <property type="entry name" value="Amidase signature (AS) domain"/>
    <property type="match status" value="1"/>
</dbReference>
<evidence type="ECO:0000313" key="4">
    <source>
        <dbReference type="EMBL" id="KAG4423645.1"/>
    </source>
</evidence>
<gene>
    <name evidence="4" type="ORF">IFR04_003190</name>
</gene>
<name>A0A8H7WF18_9HELO</name>
<dbReference type="InterPro" id="IPR000120">
    <property type="entry name" value="Amidase"/>
</dbReference>
<comment type="similarity">
    <text evidence="1">Belongs to the amidase family.</text>
</comment>
<proteinExistence type="inferred from homology"/>
<comment type="caution">
    <text evidence="4">The sequence shown here is derived from an EMBL/GenBank/DDBJ whole genome shotgun (WGS) entry which is preliminary data.</text>
</comment>